<keyword evidence="1" id="KW-0328">Glycosyltransferase</keyword>
<gene>
    <name evidence="3" type="ORF">NWP17_10710</name>
</gene>
<reference evidence="3 4" key="1">
    <citation type="journal article" date="2023" name="J. Phycol.">
        <title>Chrysosporum ovalisporum is synonymous with the true-branching cyanobacterium Umezakia natans (Nostocales/Aphanizomenonaceae).</title>
        <authorList>
            <person name="McGregor G.B."/>
            <person name="Sendall B.C."/>
            <person name="Niiyama Y."/>
            <person name="Tuji A."/>
            <person name="Willis A."/>
        </authorList>
    </citation>
    <scope>NUCLEOTIDE SEQUENCE [LARGE SCALE GENOMIC DNA]</scope>
    <source>
        <strain evidence="3 4">ANA360D</strain>
    </source>
</reference>
<keyword evidence="2" id="KW-0808">Transferase</keyword>
<keyword evidence="4" id="KW-1185">Reference proteome</keyword>
<evidence type="ECO:0000313" key="4">
    <source>
        <dbReference type="Proteomes" id="UP001159387"/>
    </source>
</evidence>
<sequence length="252" mass="28829">MLKPPQVFSVLGIPVHVMSNYPGWLLECQEQGRGIHVVTLNAEMTMQAQHNPTLAQVIQKADLVIPDGAGIVLYLQWFFWQKVQRCPGIELAETLLQELGHQHKDTKLFFYGGAPEVITKAAEFWHRQIPSLNIVGTHCGYHTPEEEEKLKQTLAQLQPEIIFVGLGVPRQELWISENSHLCPQAIWIGVGGSFDIWSGIKNRAPSWLGNNNLEWLYRLYKEPWRWRRMLALPEFAVKACLENFVRGKTQAL</sequence>
<comment type="caution">
    <text evidence="3">The sequence shown here is derived from an EMBL/GenBank/DDBJ whole genome shotgun (WGS) entry which is preliminary data.</text>
</comment>
<accession>A0AA43GT56</accession>
<dbReference type="Pfam" id="PF03808">
    <property type="entry name" value="Glyco_tran_WecG"/>
    <property type="match status" value="1"/>
</dbReference>
<organism evidence="3 4">
    <name type="scientific">Chrysosporum bergii ANA360D</name>
    <dbReference type="NCBI Taxonomy" id="617107"/>
    <lineage>
        <taxon>Bacteria</taxon>
        <taxon>Bacillati</taxon>
        <taxon>Cyanobacteriota</taxon>
        <taxon>Cyanophyceae</taxon>
        <taxon>Nostocales</taxon>
        <taxon>Nodulariaceae</taxon>
        <taxon>Chrysosporum</taxon>
    </lineage>
</organism>
<dbReference type="InterPro" id="IPR004629">
    <property type="entry name" value="WecG_TagA_CpsF"/>
</dbReference>
<proteinExistence type="predicted"/>
<protein>
    <submittedName>
        <fullName evidence="3">WecB/TagA/CpsF family glycosyltransferase</fullName>
    </submittedName>
</protein>
<dbReference type="GO" id="GO:0016758">
    <property type="term" value="F:hexosyltransferase activity"/>
    <property type="evidence" value="ECO:0007669"/>
    <property type="project" value="TreeGrafter"/>
</dbReference>
<dbReference type="EMBL" id="JANQDH010000072">
    <property type="protein sequence ID" value="MDH6060905.1"/>
    <property type="molecule type" value="Genomic_DNA"/>
</dbReference>
<dbReference type="CDD" id="cd06533">
    <property type="entry name" value="Glyco_transf_WecG_TagA"/>
    <property type="match status" value="1"/>
</dbReference>
<evidence type="ECO:0000256" key="1">
    <source>
        <dbReference type="ARBA" id="ARBA00022676"/>
    </source>
</evidence>
<dbReference type="PANTHER" id="PTHR34136">
    <property type="match status" value="1"/>
</dbReference>
<dbReference type="RefSeq" id="WP_280654895.1">
    <property type="nucleotide sequence ID" value="NZ_JANQDH010000072.1"/>
</dbReference>
<name>A0AA43GT56_9CYAN</name>
<dbReference type="Proteomes" id="UP001159387">
    <property type="component" value="Unassembled WGS sequence"/>
</dbReference>
<evidence type="ECO:0000256" key="2">
    <source>
        <dbReference type="ARBA" id="ARBA00022679"/>
    </source>
</evidence>
<evidence type="ECO:0000313" key="3">
    <source>
        <dbReference type="EMBL" id="MDH6060905.1"/>
    </source>
</evidence>
<dbReference type="AlphaFoldDB" id="A0AA43GT56"/>
<dbReference type="PANTHER" id="PTHR34136:SF1">
    <property type="entry name" value="UDP-N-ACETYL-D-MANNOSAMINURONIC ACID TRANSFERASE"/>
    <property type="match status" value="1"/>
</dbReference>
<dbReference type="NCBIfam" id="TIGR00696">
    <property type="entry name" value="wecG_tagA_cpsF"/>
    <property type="match status" value="1"/>
</dbReference>